<dbReference type="PANTHER" id="PTHR43191:SF2">
    <property type="entry name" value="RRNA METHYLTRANSFERASE 3, MITOCHONDRIAL"/>
    <property type="match status" value="1"/>
</dbReference>
<comment type="caution">
    <text evidence="6">The sequence shown here is derived from an EMBL/GenBank/DDBJ whole genome shotgun (WGS) entry which is preliminary data.</text>
</comment>
<reference evidence="6 7" key="1">
    <citation type="submission" date="2021-03" db="EMBL/GenBank/DDBJ databases">
        <title>Antimicrobial resistance genes in bacteria isolated from Japanese honey, and their potential for conferring macrolide and lincosamide resistance in the American foulbrood pathogen Paenibacillus larvae.</title>
        <authorList>
            <person name="Okamoto M."/>
            <person name="Kumagai M."/>
            <person name="Kanamori H."/>
            <person name="Takamatsu D."/>
        </authorList>
    </citation>
    <scope>NUCLEOTIDE SEQUENCE [LARGE SCALE GENOMIC DNA]</scope>
    <source>
        <strain evidence="6 7">J42TS3</strain>
    </source>
</reference>
<dbReference type="PANTHER" id="PTHR43191">
    <property type="entry name" value="RRNA METHYLTRANSFERASE 3"/>
    <property type="match status" value="1"/>
</dbReference>
<evidence type="ECO:0000313" key="7">
    <source>
        <dbReference type="Proteomes" id="UP000679992"/>
    </source>
</evidence>
<evidence type="ECO:0000256" key="1">
    <source>
        <dbReference type="ARBA" id="ARBA00007228"/>
    </source>
</evidence>
<organism evidence="6 7">
    <name type="scientific">Paenibacillus vini</name>
    <dbReference type="NCBI Taxonomy" id="1476024"/>
    <lineage>
        <taxon>Bacteria</taxon>
        <taxon>Bacillati</taxon>
        <taxon>Bacillota</taxon>
        <taxon>Bacilli</taxon>
        <taxon>Bacillales</taxon>
        <taxon>Paenibacillaceae</taxon>
        <taxon>Paenibacillus</taxon>
    </lineage>
</organism>
<dbReference type="Gene3D" id="3.30.1330.30">
    <property type="match status" value="1"/>
</dbReference>
<accession>A0ABQ4MDK9</accession>
<dbReference type="InterPro" id="IPR053888">
    <property type="entry name" value="MRM3-like_sub_bind"/>
</dbReference>
<proteinExistence type="inferred from homology"/>
<dbReference type="GO" id="GO:0008168">
    <property type="term" value="F:methyltransferase activity"/>
    <property type="evidence" value="ECO:0007669"/>
    <property type="project" value="UniProtKB-KW"/>
</dbReference>
<dbReference type="Proteomes" id="UP000679992">
    <property type="component" value="Unassembled WGS sequence"/>
</dbReference>
<evidence type="ECO:0000256" key="3">
    <source>
        <dbReference type="ARBA" id="ARBA00022679"/>
    </source>
</evidence>
<protein>
    <submittedName>
        <fullName evidence="6">rRNA methyltransferase</fullName>
    </submittedName>
</protein>
<dbReference type="SUPFAM" id="SSF55315">
    <property type="entry name" value="L30e-like"/>
    <property type="match status" value="1"/>
</dbReference>
<keyword evidence="7" id="KW-1185">Reference proteome</keyword>
<gene>
    <name evidence="6" type="ORF">J42TS3_31140</name>
</gene>
<evidence type="ECO:0000259" key="4">
    <source>
        <dbReference type="Pfam" id="PF00588"/>
    </source>
</evidence>
<keyword evidence="3" id="KW-0808">Transferase</keyword>
<sequence>MDMISPEITLLLDKYLHKIKAVGIHHEKIAELRRLLNHGTNGQPGLRFAAEGMWSQQKLLSAGLTIHSFFFCPDCAYSLEAVQLAEKMIHAAGEVYLISKKVLEKLGDRDKPDGFLSISEMPIITAQELILPDNAMVMVLDGLESPGNIGTILRSCDGAGVDAVLICNSKVRLTHPKLIKASMGAAFVVPLVCFAAAEHCVEWLVSRGYEIYLADSSAEDSYTTVIYRRCNKALVAGSERYGLSEAWNRTRAGIRKVSIPMHGICDSLNVGIAASILIYEISTKCSKG</sequence>
<dbReference type="EMBL" id="BOSL01000009">
    <property type="protein sequence ID" value="GIP54079.1"/>
    <property type="molecule type" value="Genomic_DNA"/>
</dbReference>
<evidence type="ECO:0000313" key="6">
    <source>
        <dbReference type="EMBL" id="GIP54079.1"/>
    </source>
</evidence>
<dbReference type="Gene3D" id="3.40.1280.10">
    <property type="match status" value="1"/>
</dbReference>
<comment type="similarity">
    <text evidence="1">Belongs to the class IV-like SAM-binding methyltransferase superfamily. RNA methyltransferase TrmH family.</text>
</comment>
<dbReference type="InterPro" id="IPR029028">
    <property type="entry name" value="Alpha/beta_knot_MTases"/>
</dbReference>
<dbReference type="InterPro" id="IPR029026">
    <property type="entry name" value="tRNA_m1G_MTases_N"/>
</dbReference>
<feature type="domain" description="tRNA/rRNA methyltransferase SpoU type" evidence="4">
    <location>
        <begin position="136"/>
        <end position="279"/>
    </location>
</feature>
<dbReference type="GO" id="GO:0032259">
    <property type="term" value="P:methylation"/>
    <property type="evidence" value="ECO:0007669"/>
    <property type="project" value="UniProtKB-KW"/>
</dbReference>
<dbReference type="InterPro" id="IPR029064">
    <property type="entry name" value="Ribosomal_eL30-like_sf"/>
</dbReference>
<evidence type="ECO:0000256" key="2">
    <source>
        <dbReference type="ARBA" id="ARBA00022603"/>
    </source>
</evidence>
<keyword evidence="2 6" id="KW-0489">Methyltransferase</keyword>
<dbReference type="Pfam" id="PF00588">
    <property type="entry name" value="SpoU_methylase"/>
    <property type="match status" value="1"/>
</dbReference>
<feature type="domain" description="MRM3-like substrate binding" evidence="5">
    <location>
        <begin position="47"/>
        <end position="116"/>
    </location>
</feature>
<dbReference type="InterPro" id="IPR051259">
    <property type="entry name" value="rRNA_Methyltransferase"/>
</dbReference>
<dbReference type="InterPro" id="IPR001537">
    <property type="entry name" value="SpoU_MeTrfase"/>
</dbReference>
<evidence type="ECO:0000259" key="5">
    <source>
        <dbReference type="Pfam" id="PF22435"/>
    </source>
</evidence>
<dbReference type="Pfam" id="PF22435">
    <property type="entry name" value="MRM3-like_sub_bind"/>
    <property type="match status" value="1"/>
</dbReference>
<dbReference type="SUPFAM" id="SSF75217">
    <property type="entry name" value="alpha/beta knot"/>
    <property type="match status" value="1"/>
</dbReference>
<name>A0ABQ4MDK9_9BACL</name>